<dbReference type="AlphaFoldDB" id="A0AAP0LXD5"/>
<evidence type="ECO:0000313" key="1">
    <source>
        <dbReference type="EMBL" id="KAK9182910.1"/>
    </source>
</evidence>
<dbReference type="Proteomes" id="UP001428341">
    <property type="component" value="Unassembled WGS sequence"/>
</dbReference>
<proteinExistence type="predicted"/>
<dbReference type="EMBL" id="JBCGBO010000024">
    <property type="protein sequence ID" value="KAK9182910.1"/>
    <property type="molecule type" value="Genomic_DNA"/>
</dbReference>
<gene>
    <name evidence="1" type="ORF">WN944_026058</name>
</gene>
<name>A0AAP0LXD5_9ROSI</name>
<organism evidence="1 2">
    <name type="scientific">Citrus x changshan-huyou</name>
    <dbReference type="NCBI Taxonomy" id="2935761"/>
    <lineage>
        <taxon>Eukaryota</taxon>
        <taxon>Viridiplantae</taxon>
        <taxon>Streptophyta</taxon>
        <taxon>Embryophyta</taxon>
        <taxon>Tracheophyta</taxon>
        <taxon>Spermatophyta</taxon>
        <taxon>Magnoliopsida</taxon>
        <taxon>eudicotyledons</taxon>
        <taxon>Gunneridae</taxon>
        <taxon>Pentapetalae</taxon>
        <taxon>rosids</taxon>
        <taxon>malvids</taxon>
        <taxon>Sapindales</taxon>
        <taxon>Rutaceae</taxon>
        <taxon>Aurantioideae</taxon>
        <taxon>Citrus</taxon>
    </lineage>
</organism>
<reference evidence="1 2" key="1">
    <citation type="submission" date="2024-05" db="EMBL/GenBank/DDBJ databases">
        <title>Haplotype-resolved chromosome-level genome assembly of Huyou (Citrus changshanensis).</title>
        <authorList>
            <person name="Miao C."/>
            <person name="Chen W."/>
            <person name="Wu Y."/>
            <person name="Wang L."/>
            <person name="Zhao S."/>
            <person name="Grierson D."/>
            <person name="Xu C."/>
            <person name="Chen K."/>
        </authorList>
    </citation>
    <scope>NUCLEOTIDE SEQUENCE [LARGE SCALE GENOMIC DNA]</scope>
    <source>
        <strain evidence="1">01-14</strain>
        <tissue evidence="1">Leaf</tissue>
    </source>
</reference>
<protein>
    <submittedName>
        <fullName evidence="1">Uncharacterized protein</fullName>
    </submittedName>
</protein>
<comment type="caution">
    <text evidence="1">The sequence shown here is derived from an EMBL/GenBank/DDBJ whole genome shotgun (WGS) entry which is preliminary data.</text>
</comment>
<evidence type="ECO:0000313" key="2">
    <source>
        <dbReference type="Proteomes" id="UP001428341"/>
    </source>
</evidence>
<sequence>MDKGKGTAKDNVLDDSINGMDDDYNDMLDYGANPDVPLNAMGSNFEEDEEDMAGVADTIVGIESAADIVEGADMDAPESSYTT</sequence>
<accession>A0AAP0LXD5</accession>
<keyword evidence="2" id="KW-1185">Reference proteome</keyword>